<dbReference type="SFLD" id="SFLDG01154">
    <property type="entry name" value="Main.5:_Phi-like"/>
    <property type="match status" value="1"/>
</dbReference>
<evidence type="ECO:0000259" key="5">
    <source>
        <dbReference type="PROSITE" id="PS50404"/>
    </source>
</evidence>
<dbReference type="EMBL" id="CAJOBC010091373">
    <property type="protein sequence ID" value="CAF4400259.1"/>
    <property type="molecule type" value="Genomic_DNA"/>
</dbReference>
<proteinExistence type="inferred from homology"/>
<evidence type="ECO:0000256" key="2">
    <source>
        <dbReference type="ARBA" id="ARBA00012452"/>
    </source>
</evidence>
<dbReference type="InterPro" id="IPR036282">
    <property type="entry name" value="Glutathione-S-Trfase_C_sf"/>
</dbReference>
<feature type="domain" description="GST C-terminal" evidence="6">
    <location>
        <begin position="82"/>
        <end position="206"/>
    </location>
</feature>
<dbReference type="FunFam" id="3.40.30.10:FF:000016">
    <property type="entry name" value="Glutathione S-transferase F2"/>
    <property type="match status" value="1"/>
</dbReference>
<organism evidence="8 11">
    <name type="scientific">Didymodactylos carnosus</name>
    <dbReference type="NCBI Taxonomy" id="1234261"/>
    <lineage>
        <taxon>Eukaryota</taxon>
        <taxon>Metazoa</taxon>
        <taxon>Spiralia</taxon>
        <taxon>Gnathifera</taxon>
        <taxon>Rotifera</taxon>
        <taxon>Eurotatoria</taxon>
        <taxon>Bdelloidea</taxon>
        <taxon>Philodinida</taxon>
        <taxon>Philodinidae</taxon>
        <taxon>Didymodactylos</taxon>
    </lineage>
</organism>
<name>A0A815W8E0_9BILA</name>
<evidence type="ECO:0000313" key="9">
    <source>
        <dbReference type="EMBL" id="CAF4217670.1"/>
    </source>
</evidence>
<dbReference type="EMBL" id="CAJOBA010048895">
    <property type="protein sequence ID" value="CAF4217670.1"/>
    <property type="molecule type" value="Genomic_DNA"/>
</dbReference>
<dbReference type="Gene3D" id="1.20.1050.10">
    <property type="match status" value="1"/>
</dbReference>
<dbReference type="FunFam" id="1.20.1050.10:FF:000004">
    <property type="entry name" value="Glutathione S-transferase F2"/>
    <property type="match status" value="1"/>
</dbReference>
<protein>
    <recommendedName>
        <fullName evidence="2">glutathione transferase</fullName>
        <ecNumber evidence="2">2.5.1.18</ecNumber>
    </recommendedName>
</protein>
<evidence type="ECO:0000256" key="3">
    <source>
        <dbReference type="ARBA" id="ARBA00022679"/>
    </source>
</evidence>
<dbReference type="PROSITE" id="PS50404">
    <property type="entry name" value="GST_NTER"/>
    <property type="match status" value="1"/>
</dbReference>
<dbReference type="InterPro" id="IPR004046">
    <property type="entry name" value="GST_C"/>
</dbReference>
<dbReference type="CDD" id="cd03053">
    <property type="entry name" value="GST_N_Phi"/>
    <property type="match status" value="1"/>
</dbReference>
<dbReference type="AlphaFoldDB" id="A0A815W8E0"/>
<keyword evidence="11" id="KW-1185">Reference proteome</keyword>
<sequence>MSTCTQRVMMTLKEKNVPFELVPVNLMNGEQKKPEFLKKQPFGVIPVLEDDDYLIYESRGICRYLEQKYKDQGSALTPNVTDVKAFGKFEQAASVEIFNYDTCASGIVFEKLFKKMMGLGETDEAKVKQLTEKLEQTLNVYEQILSKQKYLAGNEFTLVDLFHIPYTAHLFKLGFNKQFEARPNVMNWWNACTERQAWQDTLNTKL</sequence>
<dbReference type="GO" id="GO:0006749">
    <property type="term" value="P:glutathione metabolic process"/>
    <property type="evidence" value="ECO:0007669"/>
    <property type="project" value="TreeGrafter"/>
</dbReference>
<dbReference type="SFLD" id="SFLDG00358">
    <property type="entry name" value="Main_(cytGST)"/>
    <property type="match status" value="1"/>
</dbReference>
<dbReference type="Proteomes" id="UP000681722">
    <property type="component" value="Unassembled WGS sequence"/>
</dbReference>
<dbReference type="GO" id="GO:0009636">
    <property type="term" value="P:response to toxic substance"/>
    <property type="evidence" value="ECO:0007669"/>
    <property type="project" value="UniProtKB-ARBA"/>
</dbReference>
<keyword evidence="3" id="KW-0808">Transferase</keyword>
<dbReference type="SUPFAM" id="SSF47616">
    <property type="entry name" value="GST C-terminal domain-like"/>
    <property type="match status" value="1"/>
</dbReference>
<evidence type="ECO:0000313" key="11">
    <source>
        <dbReference type="Proteomes" id="UP000663829"/>
    </source>
</evidence>
<dbReference type="EMBL" id="CAJNOK010027150">
    <property type="protein sequence ID" value="CAF1415142.1"/>
    <property type="molecule type" value="Genomic_DNA"/>
</dbReference>
<dbReference type="GO" id="GO:0043295">
    <property type="term" value="F:glutathione binding"/>
    <property type="evidence" value="ECO:0007669"/>
    <property type="project" value="TreeGrafter"/>
</dbReference>
<dbReference type="OrthoDB" id="2309723at2759"/>
<dbReference type="InterPro" id="IPR004045">
    <property type="entry name" value="Glutathione_S-Trfase_N"/>
</dbReference>
<evidence type="ECO:0000313" key="8">
    <source>
        <dbReference type="EMBL" id="CAF1539983.1"/>
    </source>
</evidence>
<dbReference type="Pfam" id="PF13417">
    <property type="entry name" value="GST_N_3"/>
    <property type="match status" value="1"/>
</dbReference>
<comment type="catalytic activity">
    <reaction evidence="4">
        <text>RX + glutathione = an S-substituted glutathione + a halide anion + H(+)</text>
        <dbReference type="Rhea" id="RHEA:16437"/>
        <dbReference type="ChEBI" id="CHEBI:15378"/>
        <dbReference type="ChEBI" id="CHEBI:16042"/>
        <dbReference type="ChEBI" id="CHEBI:17792"/>
        <dbReference type="ChEBI" id="CHEBI:57925"/>
        <dbReference type="ChEBI" id="CHEBI:90779"/>
        <dbReference type="EC" id="2.5.1.18"/>
    </reaction>
</comment>
<dbReference type="PANTHER" id="PTHR43900">
    <property type="entry name" value="GLUTATHIONE S-TRANSFERASE RHO"/>
    <property type="match status" value="1"/>
</dbReference>
<dbReference type="EMBL" id="CAJNOQ010025742">
    <property type="protein sequence ID" value="CAF1539983.1"/>
    <property type="molecule type" value="Genomic_DNA"/>
</dbReference>
<dbReference type="Pfam" id="PF00043">
    <property type="entry name" value="GST_C"/>
    <property type="match status" value="1"/>
</dbReference>
<evidence type="ECO:0000313" key="7">
    <source>
        <dbReference type="EMBL" id="CAF1415142.1"/>
    </source>
</evidence>
<dbReference type="Proteomes" id="UP000682733">
    <property type="component" value="Unassembled WGS sequence"/>
</dbReference>
<dbReference type="InterPro" id="IPR010987">
    <property type="entry name" value="Glutathione-S-Trfase_C-like"/>
</dbReference>
<gene>
    <name evidence="8" type="ORF">GPM918_LOCUS38573</name>
    <name evidence="7" type="ORF">OVA965_LOCUS33503</name>
    <name evidence="10" type="ORF">SRO942_LOCUS39406</name>
    <name evidence="9" type="ORF">TMI583_LOCUS34387</name>
</gene>
<reference evidence="8" key="1">
    <citation type="submission" date="2021-02" db="EMBL/GenBank/DDBJ databases">
        <authorList>
            <person name="Nowell W R."/>
        </authorList>
    </citation>
    <scope>NUCLEOTIDE SEQUENCE</scope>
</reference>
<comment type="similarity">
    <text evidence="1">Belongs to the GST superfamily. Phi family.</text>
</comment>
<dbReference type="EC" id="2.5.1.18" evidence="2"/>
<dbReference type="GO" id="GO:0004364">
    <property type="term" value="F:glutathione transferase activity"/>
    <property type="evidence" value="ECO:0007669"/>
    <property type="project" value="UniProtKB-EC"/>
</dbReference>
<dbReference type="GO" id="GO:0005737">
    <property type="term" value="C:cytoplasm"/>
    <property type="evidence" value="ECO:0007669"/>
    <property type="project" value="TreeGrafter"/>
</dbReference>
<dbReference type="SUPFAM" id="SSF52833">
    <property type="entry name" value="Thioredoxin-like"/>
    <property type="match status" value="1"/>
</dbReference>
<feature type="domain" description="GST N-terminal" evidence="5">
    <location>
        <begin position="1"/>
        <end position="73"/>
    </location>
</feature>
<dbReference type="InterPro" id="IPR040079">
    <property type="entry name" value="Glutathione_S-Trfase"/>
</dbReference>
<dbReference type="InterPro" id="IPR036249">
    <property type="entry name" value="Thioredoxin-like_sf"/>
</dbReference>
<accession>A0A815W8E0</accession>
<evidence type="ECO:0000256" key="4">
    <source>
        <dbReference type="ARBA" id="ARBA00047960"/>
    </source>
</evidence>
<dbReference type="Proteomes" id="UP000677228">
    <property type="component" value="Unassembled WGS sequence"/>
</dbReference>
<evidence type="ECO:0000256" key="1">
    <source>
        <dbReference type="ARBA" id="ARBA00010128"/>
    </source>
</evidence>
<evidence type="ECO:0000313" key="10">
    <source>
        <dbReference type="EMBL" id="CAF4400259.1"/>
    </source>
</evidence>
<dbReference type="SFLD" id="SFLDS00019">
    <property type="entry name" value="Glutathione_Transferase_(cytos"/>
    <property type="match status" value="1"/>
</dbReference>
<evidence type="ECO:0000259" key="6">
    <source>
        <dbReference type="PROSITE" id="PS50405"/>
    </source>
</evidence>
<dbReference type="PANTHER" id="PTHR43900:SF3">
    <property type="entry name" value="GLUTATHIONE S-TRANSFERASE RHO"/>
    <property type="match status" value="1"/>
</dbReference>
<comment type="caution">
    <text evidence="8">The sequence shown here is derived from an EMBL/GenBank/DDBJ whole genome shotgun (WGS) entry which is preliminary data.</text>
</comment>
<dbReference type="Gene3D" id="3.40.30.10">
    <property type="entry name" value="Glutaredoxin"/>
    <property type="match status" value="1"/>
</dbReference>
<dbReference type="Proteomes" id="UP000663829">
    <property type="component" value="Unassembled WGS sequence"/>
</dbReference>
<dbReference type="PROSITE" id="PS50405">
    <property type="entry name" value="GST_CTER"/>
    <property type="match status" value="1"/>
</dbReference>